<evidence type="ECO:0000256" key="1">
    <source>
        <dbReference type="SAM" id="MobiDB-lite"/>
    </source>
</evidence>
<dbReference type="EMBL" id="GFPF01008284">
    <property type="protein sequence ID" value="MAA19430.1"/>
    <property type="molecule type" value="Transcribed_RNA"/>
</dbReference>
<sequence length="182" mass="20538">MNLHDFFRSFMGFPPRSEPSFGDPSQPENGGFGRDDNPYEGSMFGDPWDMFRHLDSVFRNFGLTEFPPFPHGNDVPAIEGPGPSEPGHLRDHMLKVPDYREPFLNAPDMIWTSMWLGVVWTACWPQFHLRHLSSLSRPLLGEAVVHCAPSLRTMGKFKNAQLSGMHKAMRKLQSAGAWVTGP</sequence>
<feature type="region of interest" description="Disordered" evidence="1">
    <location>
        <begin position="14"/>
        <end position="38"/>
    </location>
</feature>
<evidence type="ECO:0000313" key="2">
    <source>
        <dbReference type="EMBL" id="MAA19430.1"/>
    </source>
</evidence>
<organism evidence="2">
    <name type="scientific">Rhipicephalus zambeziensis</name>
    <dbReference type="NCBI Taxonomy" id="60191"/>
    <lineage>
        <taxon>Eukaryota</taxon>
        <taxon>Metazoa</taxon>
        <taxon>Ecdysozoa</taxon>
        <taxon>Arthropoda</taxon>
        <taxon>Chelicerata</taxon>
        <taxon>Arachnida</taxon>
        <taxon>Acari</taxon>
        <taxon>Parasitiformes</taxon>
        <taxon>Ixodida</taxon>
        <taxon>Ixodoidea</taxon>
        <taxon>Ixodidae</taxon>
        <taxon>Rhipicephalinae</taxon>
        <taxon>Rhipicephalus</taxon>
        <taxon>Rhipicephalus</taxon>
    </lineage>
</organism>
<name>A0A224Z084_9ACAR</name>
<protein>
    <submittedName>
        <fullName evidence="2">HCLS1-associated protein X-1</fullName>
    </submittedName>
</protein>
<proteinExistence type="predicted"/>
<accession>A0A224Z084</accession>
<reference evidence="2" key="1">
    <citation type="journal article" date="2017" name="Parasit. Vectors">
        <title>Sialotranscriptomics of Rhipicephalus zambeziensis reveals intricate expression profiles of secretory proteins and suggests tight temporal transcriptional regulation during blood-feeding.</title>
        <authorList>
            <person name="de Castro M.H."/>
            <person name="de Klerk D."/>
            <person name="Pienaar R."/>
            <person name="Rees D.J.G."/>
            <person name="Mans B.J."/>
        </authorList>
    </citation>
    <scope>NUCLEOTIDE SEQUENCE</scope>
    <source>
        <tissue evidence="2">Salivary glands</tissue>
    </source>
</reference>
<dbReference type="AlphaFoldDB" id="A0A224Z084"/>